<feature type="transmembrane region" description="Helical" evidence="1">
    <location>
        <begin position="223"/>
        <end position="241"/>
    </location>
</feature>
<organism evidence="2 3">
    <name type="scientific">Thermoplasma volcanium (strain ATCC 51530 / DSM 4299 / JCM 9571 / NBRC 15438 / GSS1)</name>
    <dbReference type="NCBI Taxonomy" id="273116"/>
    <lineage>
        <taxon>Archaea</taxon>
        <taxon>Methanobacteriati</taxon>
        <taxon>Thermoplasmatota</taxon>
        <taxon>Thermoplasmata</taxon>
        <taxon>Thermoplasmatales</taxon>
        <taxon>Thermoplasmataceae</taxon>
        <taxon>Thermoplasma</taxon>
    </lineage>
</organism>
<sequence>MFTLFAIQFFTTAAAVAFLLTELMGGFMLLFDWKNSGQKIMTYVAPIWEVTGTFLAMFVVETDATFAGILIPAAFAFAALLLIFLILFIVRNVAIILGEFAGSRKIFTDRQLYYIYVIATLLISVVFLAFSSAIISGNGVKIDIAGNPVDSLLSVSNAEISFNLASWLAGPGDILFVVSAALIAFGLSPVFYDVDRFSTYGVISSVIGFILGIVSFVQMGVHISPIIIIPAIIIIGVPILYRIGLAKKILTNKALFIVLLIVSIYSLYFTVYPSAMNGKLPLSQIITTGPMVIGTILTTVVGFTLLAFMLSLYVYVNYRSSRNQMTTLPK</sequence>
<evidence type="ECO:0000313" key="2">
    <source>
        <dbReference type="EMBL" id="BAB59886.1"/>
    </source>
</evidence>
<dbReference type="STRING" id="273116.gene:9381534"/>
<dbReference type="KEGG" id="tvo:TVG0750122"/>
<evidence type="ECO:0000313" key="3">
    <source>
        <dbReference type="Proteomes" id="UP000001017"/>
    </source>
</evidence>
<dbReference type="RefSeq" id="WP_010916991.1">
    <property type="nucleotide sequence ID" value="NC_002689.2"/>
</dbReference>
<dbReference type="DNASU" id="1441839"/>
<feature type="transmembrane region" description="Helical" evidence="1">
    <location>
        <begin position="6"/>
        <end position="31"/>
    </location>
</feature>
<dbReference type="EMBL" id="BA000011">
    <property type="protein sequence ID" value="BAB59886.1"/>
    <property type="molecule type" value="Genomic_DNA"/>
</dbReference>
<dbReference type="PaxDb" id="273116-14324960"/>
<reference evidence="2 3" key="1">
    <citation type="journal article" date="1999" name="Proc. Jpn. Acad.">
        <title>Determination of the complete genomic DNA sequence of Thermoplasma volvanium GSS1.</title>
        <authorList>
            <person name="Kawashima T."/>
            <person name="Yamamoto Y."/>
            <person name="Aramaki H."/>
            <person name="Nunoshiba T."/>
            <person name="Kawamoto T."/>
            <person name="Watanabe K."/>
            <person name="Yamazaki M."/>
            <person name="Kanehori K."/>
            <person name="Amano N."/>
            <person name="Ohya Y."/>
            <person name="Makino K."/>
            <person name="Suzuki M."/>
        </authorList>
    </citation>
    <scope>NUCLEOTIDE SEQUENCE [LARGE SCALE GENOMIC DNA]</scope>
    <source>
        <strain evidence="3">ATCC 51530 / DSM 4299 / JCM 9571 / NBRC 15438 / GSS1</strain>
    </source>
</reference>
<evidence type="ECO:0000256" key="1">
    <source>
        <dbReference type="SAM" id="Phobius"/>
    </source>
</evidence>
<gene>
    <name evidence="2" type="ORF">TVG0750122</name>
</gene>
<feature type="transmembrane region" description="Helical" evidence="1">
    <location>
        <begin position="66"/>
        <end position="90"/>
    </location>
</feature>
<keyword evidence="1" id="KW-1133">Transmembrane helix</keyword>
<protein>
    <submittedName>
        <fullName evidence="2">TVG0750122 protein</fullName>
    </submittedName>
</protein>
<feature type="transmembrane region" description="Helical" evidence="1">
    <location>
        <begin position="291"/>
        <end position="316"/>
    </location>
</feature>
<accession>Q97AR5</accession>
<dbReference type="eggNOG" id="arCOG05350">
    <property type="taxonomic scope" value="Archaea"/>
</dbReference>
<keyword evidence="3" id="KW-1185">Reference proteome</keyword>
<feature type="transmembrane region" description="Helical" evidence="1">
    <location>
        <begin position="253"/>
        <end position="271"/>
    </location>
</feature>
<name>Q97AR5_THEVO</name>
<dbReference type="AlphaFoldDB" id="Q97AR5"/>
<dbReference type="HOGENOM" id="CLU_876093_0_0_2"/>
<dbReference type="GeneID" id="1441839"/>
<feature type="transmembrane region" description="Helical" evidence="1">
    <location>
        <begin position="111"/>
        <end position="135"/>
    </location>
</feature>
<feature type="transmembrane region" description="Helical" evidence="1">
    <location>
        <begin position="174"/>
        <end position="192"/>
    </location>
</feature>
<reference evidence="2 3" key="2">
    <citation type="journal article" date="2000" name="Proc. Natl. Acad. Sci. U.S.A.">
        <title>Archaeal adaptation to higher temperatures revealed by genomic sequence of Thermoplasma volcanium.</title>
        <authorList>
            <person name="Kawashima T."/>
            <person name="Amano N."/>
            <person name="Koike H."/>
            <person name="Makino S."/>
            <person name="Higuchi S."/>
            <person name="Kawashima-Ohya Y."/>
            <person name="Watanabe K."/>
            <person name="Yamazaki M."/>
            <person name="Kanehori K."/>
            <person name="Kawamoto T."/>
            <person name="Nunoshiba T."/>
            <person name="Yamamoto Y."/>
            <person name="Aramaki H."/>
            <person name="Makino K."/>
            <person name="Suzuki M."/>
        </authorList>
    </citation>
    <scope>NUCLEOTIDE SEQUENCE [LARGE SCALE GENOMIC DNA]</scope>
    <source>
        <strain evidence="3">ATCC 51530 / DSM 4299 / JCM 9571 / NBRC 15438 / GSS1</strain>
    </source>
</reference>
<dbReference type="Proteomes" id="UP000001017">
    <property type="component" value="Chromosome"/>
</dbReference>
<feature type="transmembrane region" description="Helical" evidence="1">
    <location>
        <begin position="199"/>
        <end position="217"/>
    </location>
</feature>
<feature type="transmembrane region" description="Helical" evidence="1">
    <location>
        <begin position="43"/>
        <end position="60"/>
    </location>
</feature>
<keyword evidence="1" id="KW-0472">Membrane</keyword>
<proteinExistence type="predicted"/>
<keyword evidence="1" id="KW-0812">Transmembrane</keyword>